<feature type="transmembrane region" description="Helical" evidence="8">
    <location>
        <begin position="298"/>
        <end position="325"/>
    </location>
</feature>
<feature type="transmembrane region" description="Helical" evidence="8">
    <location>
        <begin position="12"/>
        <end position="30"/>
    </location>
</feature>
<evidence type="ECO:0000256" key="8">
    <source>
        <dbReference type="SAM" id="Phobius"/>
    </source>
</evidence>
<dbReference type="GO" id="GO:0009103">
    <property type="term" value="P:lipopolysaccharide biosynthetic process"/>
    <property type="evidence" value="ECO:0007669"/>
    <property type="project" value="UniProtKB-ARBA"/>
</dbReference>
<dbReference type="AlphaFoldDB" id="A0AB37UJU5"/>
<dbReference type="InterPro" id="IPR050297">
    <property type="entry name" value="LipidA_mod_glycosyltrf_83"/>
</dbReference>
<keyword evidence="4" id="KW-0808">Transferase</keyword>
<keyword evidence="3" id="KW-0328">Glycosyltransferase</keyword>
<dbReference type="PANTHER" id="PTHR33908:SF11">
    <property type="entry name" value="MEMBRANE PROTEIN"/>
    <property type="match status" value="1"/>
</dbReference>
<dbReference type="Pfam" id="PF13231">
    <property type="entry name" value="PMT_2"/>
    <property type="match status" value="1"/>
</dbReference>
<dbReference type="EMBL" id="RSCK01000022">
    <property type="protein sequence ID" value="RUT11673.1"/>
    <property type="molecule type" value="Genomic_DNA"/>
</dbReference>
<keyword evidence="11" id="KW-1185">Reference proteome</keyword>
<gene>
    <name evidence="10" type="ORF">DSM107010_30000</name>
</gene>
<evidence type="ECO:0000256" key="5">
    <source>
        <dbReference type="ARBA" id="ARBA00022692"/>
    </source>
</evidence>
<comment type="subcellular location">
    <subcellularLocation>
        <location evidence="1">Cell membrane</location>
        <topology evidence="1">Multi-pass membrane protein</topology>
    </subcellularLocation>
</comment>
<evidence type="ECO:0000256" key="6">
    <source>
        <dbReference type="ARBA" id="ARBA00022989"/>
    </source>
</evidence>
<reference evidence="10 11" key="1">
    <citation type="journal article" date="2019" name="Genome Biol. Evol.">
        <title>Day and night: Metabolic profiles and evolutionary relationships of six axenic non-marine cyanobacteria.</title>
        <authorList>
            <person name="Will S.E."/>
            <person name="Henke P."/>
            <person name="Boedeker C."/>
            <person name="Huang S."/>
            <person name="Brinkmann H."/>
            <person name="Rohde M."/>
            <person name="Jarek M."/>
            <person name="Friedl T."/>
            <person name="Seufert S."/>
            <person name="Schumacher M."/>
            <person name="Overmann J."/>
            <person name="Neumann-Schaal M."/>
            <person name="Petersen J."/>
        </authorList>
    </citation>
    <scope>NUCLEOTIDE SEQUENCE [LARGE SCALE GENOMIC DNA]</scope>
    <source>
        <strain evidence="10 11">SAG 39.79</strain>
    </source>
</reference>
<evidence type="ECO:0000256" key="3">
    <source>
        <dbReference type="ARBA" id="ARBA00022676"/>
    </source>
</evidence>
<evidence type="ECO:0000259" key="9">
    <source>
        <dbReference type="Pfam" id="PF13231"/>
    </source>
</evidence>
<protein>
    <recommendedName>
        <fullName evidence="9">Glycosyltransferase RgtA/B/C/D-like domain-containing protein</fullName>
    </recommendedName>
</protein>
<evidence type="ECO:0000256" key="2">
    <source>
        <dbReference type="ARBA" id="ARBA00022475"/>
    </source>
</evidence>
<dbReference type="PANTHER" id="PTHR33908">
    <property type="entry name" value="MANNOSYLTRANSFERASE YKCB-RELATED"/>
    <property type="match status" value="1"/>
</dbReference>
<feature type="transmembrane region" description="Helical" evidence="8">
    <location>
        <begin position="147"/>
        <end position="166"/>
    </location>
</feature>
<accession>A0AB37UJU5</accession>
<proteinExistence type="predicted"/>
<sequence>MHRSLTSKNSTWLQRFLVAILVLGIFFRLINLDRKVYWFDEGFTSLRVGGYVIREVVQQTFNGNIIDVNEFRQYLSPNHNRNWLDTIESLAIEDPQHPPLYYLMLRQWMQWFGNSVTAIRSLSAVTSLLVFPCIYWLCRELFPLSPLTGWMAIALVAISPFHVLYAQEARQYSLWTVTILLSSAALLQAKRSYSRLNWGIYAIAIASALYTFLFSAFVAIAHGIYIFVSENSSRRWRWTNTVRAYLFATSIALAIFTPWIAIAIRNYGRLRDSTNWISAAKISACQLVYSWGNTVKLIFFNVTNLDFLILPLTLILVGYAAYFTYRFSERKVWLFLFTLLGGTALCLAIPDFITQGQRTLQARFLIPCYLSIQIAVAYLFTTKIASPHFPQWQRKMWLWIAIAVFTGGIFSSTKIAYSETAWNKGKNQNDLEIARIINQAARPLVVVSNYQSLYDCNATYLFSFSHFLNPNVKLLLVNQKNIEIDAEQFSNVFLYNPCGLTDFKSSFAREFLALIAQLKTEQNYIIEPINVEQSNVIWSLKSVQRTIEGAQPCAPYKCILPA</sequence>
<evidence type="ECO:0000256" key="1">
    <source>
        <dbReference type="ARBA" id="ARBA00004651"/>
    </source>
</evidence>
<dbReference type="Proteomes" id="UP000282574">
    <property type="component" value="Unassembled WGS sequence"/>
</dbReference>
<organism evidence="10 11">
    <name type="scientific">Chroococcidiopsis cubana SAG 39.79</name>
    <dbReference type="NCBI Taxonomy" id="388085"/>
    <lineage>
        <taxon>Bacteria</taxon>
        <taxon>Bacillati</taxon>
        <taxon>Cyanobacteriota</taxon>
        <taxon>Cyanophyceae</taxon>
        <taxon>Chroococcidiopsidales</taxon>
        <taxon>Chroococcidiopsidaceae</taxon>
        <taxon>Chroococcidiopsis</taxon>
    </lineage>
</organism>
<feature type="domain" description="Glycosyltransferase RgtA/B/C/D-like" evidence="9">
    <location>
        <begin position="96"/>
        <end position="260"/>
    </location>
</feature>
<keyword evidence="6 8" id="KW-1133">Transmembrane helix</keyword>
<name>A0AB37UJU5_9CYAN</name>
<feature type="transmembrane region" description="Helical" evidence="8">
    <location>
        <begin position="332"/>
        <end position="352"/>
    </location>
</feature>
<feature type="transmembrane region" description="Helical" evidence="8">
    <location>
        <begin position="172"/>
        <end position="189"/>
    </location>
</feature>
<feature type="transmembrane region" description="Helical" evidence="8">
    <location>
        <begin position="201"/>
        <end position="225"/>
    </location>
</feature>
<feature type="transmembrane region" description="Helical" evidence="8">
    <location>
        <begin position="245"/>
        <end position="264"/>
    </location>
</feature>
<evidence type="ECO:0000313" key="11">
    <source>
        <dbReference type="Proteomes" id="UP000282574"/>
    </source>
</evidence>
<comment type="caution">
    <text evidence="10">The sequence shown here is derived from an EMBL/GenBank/DDBJ whole genome shotgun (WGS) entry which is preliminary data.</text>
</comment>
<evidence type="ECO:0000256" key="4">
    <source>
        <dbReference type="ARBA" id="ARBA00022679"/>
    </source>
</evidence>
<keyword evidence="7 8" id="KW-0472">Membrane</keyword>
<feature type="transmembrane region" description="Helical" evidence="8">
    <location>
        <begin position="397"/>
        <end position="417"/>
    </location>
</feature>
<keyword evidence="2" id="KW-1003">Cell membrane</keyword>
<dbReference type="GO" id="GO:0005886">
    <property type="term" value="C:plasma membrane"/>
    <property type="evidence" value="ECO:0007669"/>
    <property type="project" value="UniProtKB-SubCell"/>
</dbReference>
<evidence type="ECO:0000256" key="7">
    <source>
        <dbReference type="ARBA" id="ARBA00023136"/>
    </source>
</evidence>
<dbReference type="InterPro" id="IPR038731">
    <property type="entry name" value="RgtA/B/C-like"/>
</dbReference>
<dbReference type="GO" id="GO:0016763">
    <property type="term" value="F:pentosyltransferase activity"/>
    <property type="evidence" value="ECO:0007669"/>
    <property type="project" value="TreeGrafter"/>
</dbReference>
<dbReference type="RefSeq" id="WP_106167606.1">
    <property type="nucleotide sequence ID" value="NZ_JAVKZF010000002.1"/>
</dbReference>
<feature type="transmembrane region" description="Helical" evidence="8">
    <location>
        <begin position="118"/>
        <end position="138"/>
    </location>
</feature>
<evidence type="ECO:0000313" key="10">
    <source>
        <dbReference type="EMBL" id="RUT11673.1"/>
    </source>
</evidence>
<keyword evidence="5 8" id="KW-0812">Transmembrane</keyword>